<dbReference type="Proteomes" id="UP000011294">
    <property type="component" value="Genome"/>
</dbReference>
<evidence type="ECO:0000313" key="2">
    <source>
        <dbReference type="EMBL" id="AGE60559.1"/>
    </source>
</evidence>
<feature type="compositionally biased region" description="Basic residues" evidence="1">
    <location>
        <begin position="8"/>
        <end position="22"/>
    </location>
</feature>
<dbReference type="EMBL" id="KC465900">
    <property type="protein sequence ID" value="AGE60559.1"/>
    <property type="molecule type" value="Genomic_DNA"/>
</dbReference>
<feature type="region of interest" description="Disordered" evidence="1">
    <location>
        <begin position="1"/>
        <end position="41"/>
    </location>
</feature>
<organism evidence="2 3">
    <name type="scientific">Pelagibacter phage HTVC011P</name>
    <dbReference type="NCBI Taxonomy" id="1283078"/>
    <lineage>
        <taxon>Viruses</taxon>
        <taxon>Duplodnaviria</taxon>
        <taxon>Heunggongvirae</taxon>
        <taxon>Uroviricota</taxon>
        <taxon>Caudoviricetes</taxon>
        <taxon>Autographivirales</taxon>
        <taxon>Stopavirus</taxon>
        <taxon>Stopavirus HTVC011P</taxon>
    </lineage>
</organism>
<name>M1ID76_9CAUD</name>
<sequence>MSLVANIQRRRKLGISRSKKKSTISPKSYKAMKNKWKKKSG</sequence>
<dbReference type="GeneID" id="14697511"/>
<protein>
    <submittedName>
        <fullName evidence="2">Uncharacterized protein</fullName>
    </submittedName>
</protein>
<reference evidence="2 3" key="1">
    <citation type="journal article" date="2013" name="Nature">
        <title>Abundant SAR11 viruses in the ocean.</title>
        <authorList>
            <person name="Zhao Y."/>
            <person name="Temperton B."/>
            <person name="Thrash J.C."/>
            <person name="Schwalbach M.S."/>
            <person name="Vergin K.L."/>
            <person name="Landry Z.C."/>
            <person name="Ellisman M."/>
            <person name="Deerinck T."/>
            <person name="Sullivan M.B."/>
            <person name="Giovannoni S.J."/>
        </authorList>
    </citation>
    <scope>NUCLEOTIDE SEQUENCE [LARGE SCALE GENOMIC DNA]</scope>
</reference>
<evidence type="ECO:0000313" key="3">
    <source>
        <dbReference type="Proteomes" id="UP000011294"/>
    </source>
</evidence>
<keyword evidence="3" id="KW-1185">Reference proteome</keyword>
<evidence type="ECO:0000256" key="1">
    <source>
        <dbReference type="SAM" id="MobiDB-lite"/>
    </source>
</evidence>
<proteinExistence type="predicted"/>
<dbReference type="RefSeq" id="YP_007517789.1">
    <property type="nucleotide sequence ID" value="NC_020482.1"/>
</dbReference>
<accession>M1ID76</accession>
<dbReference type="KEGG" id="vg:14697511"/>
<feature type="compositionally biased region" description="Basic residues" evidence="1">
    <location>
        <begin position="30"/>
        <end position="41"/>
    </location>
</feature>